<dbReference type="SUPFAM" id="SSF81383">
    <property type="entry name" value="F-box domain"/>
    <property type="match status" value="1"/>
</dbReference>
<dbReference type="Pfam" id="PF08268">
    <property type="entry name" value="FBA_3"/>
    <property type="match status" value="2"/>
</dbReference>
<evidence type="ECO:0000259" key="3">
    <source>
        <dbReference type="Pfam" id="PF08268"/>
    </source>
</evidence>
<feature type="domain" description="F-box" evidence="2">
    <location>
        <begin position="236"/>
        <end position="274"/>
    </location>
</feature>
<evidence type="ECO:0000259" key="2">
    <source>
        <dbReference type="Pfam" id="PF00646"/>
    </source>
</evidence>
<comment type="caution">
    <text evidence="4">The sequence shown here is derived from an EMBL/GenBank/DDBJ whole genome shotgun (WGS) entry which is preliminary data.</text>
</comment>
<evidence type="ECO:0000313" key="4">
    <source>
        <dbReference type="EMBL" id="KAH0893679.1"/>
    </source>
</evidence>
<dbReference type="InterPro" id="IPR017451">
    <property type="entry name" value="F-box-assoc_interact_dom"/>
</dbReference>
<feature type="domain" description="F-box associated beta-propeller type 3" evidence="3">
    <location>
        <begin position="289"/>
        <end position="512"/>
    </location>
</feature>
<dbReference type="Pfam" id="PF00646">
    <property type="entry name" value="F-box"/>
    <property type="match status" value="1"/>
</dbReference>
<sequence length="532" mass="62148">MNKRGRGGMIPRATHKDDQKSQEDNIPLDLTLELSMCVKALVFFYNTSEFYQLVRVSVFETATKSSANLLLRRENPNGSYSQHYSYHMENTSYDRFQLSDRVQGLVLFSRFRIWNPIFRGVLTVPHPNEHIPVRVKTGKHKVLCVSSEEYTDQPLILTLGAQESWRILTKGRFPMHRQLEDMGDASMGFCINIARLLGDDHDIIMSFDYCLGISHGKTRREEDEREPEMIDPQTNHIPLDLTLEILSRIPVKSILRYQCVTKLWSSFITLPSFIKSFATRSSARQQRRLLTFLLQGKQFVFSFPQNQNPDVSYSPVYSYHMKNTYYDRYMRSESVHGLILLYGSRIWNPSLRRDFTLPHPKEHINIALDRRKSFLCYDPLEDKHKVLCLYYESNSVKPLILTLGAQESWRIITKGLCPMHSPRGGYGPCFNGILYYEAHDTDGHRIIMSFNVKSESFSPIKYPECSHFRWSHNMITYEGSLALVTRDFPCGDGELYILKDAHGHEWTRQCLPRVRFKSEWRIYMKFKGILLM</sequence>
<protein>
    <recommendedName>
        <fullName evidence="6">F-box domain-containing protein</fullName>
    </recommendedName>
</protein>
<dbReference type="InterPro" id="IPR001810">
    <property type="entry name" value="F-box_dom"/>
</dbReference>
<evidence type="ECO:0008006" key="6">
    <source>
        <dbReference type="Google" id="ProtNLM"/>
    </source>
</evidence>
<name>A0ABQ8AMB1_BRANA</name>
<dbReference type="InterPro" id="IPR036047">
    <property type="entry name" value="F-box-like_dom_sf"/>
</dbReference>
<evidence type="ECO:0000256" key="1">
    <source>
        <dbReference type="SAM" id="MobiDB-lite"/>
    </source>
</evidence>
<dbReference type="NCBIfam" id="TIGR01640">
    <property type="entry name" value="F_box_assoc_1"/>
    <property type="match status" value="1"/>
</dbReference>
<dbReference type="InterPro" id="IPR013187">
    <property type="entry name" value="F-box-assoc_dom_typ3"/>
</dbReference>
<dbReference type="PANTHER" id="PTHR31111:SF135">
    <property type="entry name" value="F-BOX DOMAIN-CONTAINING PROTEIN"/>
    <property type="match status" value="1"/>
</dbReference>
<accession>A0ABQ8AMB1</accession>
<feature type="non-terminal residue" evidence="4">
    <location>
        <position position="532"/>
    </location>
</feature>
<dbReference type="PANTHER" id="PTHR31111">
    <property type="entry name" value="BNAA05G37150D PROTEIN-RELATED"/>
    <property type="match status" value="1"/>
</dbReference>
<organism evidence="4 5">
    <name type="scientific">Brassica napus</name>
    <name type="common">Rape</name>
    <dbReference type="NCBI Taxonomy" id="3708"/>
    <lineage>
        <taxon>Eukaryota</taxon>
        <taxon>Viridiplantae</taxon>
        <taxon>Streptophyta</taxon>
        <taxon>Embryophyta</taxon>
        <taxon>Tracheophyta</taxon>
        <taxon>Spermatophyta</taxon>
        <taxon>Magnoliopsida</taxon>
        <taxon>eudicotyledons</taxon>
        <taxon>Gunneridae</taxon>
        <taxon>Pentapetalae</taxon>
        <taxon>rosids</taxon>
        <taxon>malvids</taxon>
        <taxon>Brassicales</taxon>
        <taxon>Brassicaceae</taxon>
        <taxon>Brassiceae</taxon>
        <taxon>Brassica</taxon>
    </lineage>
</organism>
<proteinExistence type="predicted"/>
<dbReference type="Proteomes" id="UP000824890">
    <property type="component" value="Unassembled WGS sequence"/>
</dbReference>
<evidence type="ECO:0000313" key="5">
    <source>
        <dbReference type="Proteomes" id="UP000824890"/>
    </source>
</evidence>
<feature type="region of interest" description="Disordered" evidence="1">
    <location>
        <begin position="1"/>
        <end position="22"/>
    </location>
</feature>
<keyword evidence="5" id="KW-1185">Reference proteome</keyword>
<gene>
    <name evidence="4" type="ORF">HID58_056108</name>
</gene>
<dbReference type="EMBL" id="JAGKQM010000013">
    <property type="protein sequence ID" value="KAH0893679.1"/>
    <property type="molecule type" value="Genomic_DNA"/>
</dbReference>
<reference evidence="4 5" key="1">
    <citation type="submission" date="2021-05" db="EMBL/GenBank/DDBJ databases">
        <title>Genome Assembly of Synthetic Allotetraploid Brassica napus Reveals Homoeologous Exchanges between Subgenomes.</title>
        <authorList>
            <person name="Davis J.T."/>
        </authorList>
    </citation>
    <scope>NUCLEOTIDE SEQUENCE [LARGE SCALE GENOMIC DNA]</scope>
    <source>
        <strain evidence="5">cv. Da-Ae</strain>
        <tissue evidence="4">Seedling</tissue>
    </source>
</reference>
<feature type="domain" description="F-box associated beta-propeller type 3" evidence="3">
    <location>
        <begin position="66"/>
        <end position="208"/>
    </location>
</feature>